<protein>
    <submittedName>
        <fullName evidence="2">At4g04760 protein</fullName>
    </submittedName>
</protein>
<evidence type="ECO:0000256" key="1">
    <source>
        <dbReference type="SAM" id="Phobius"/>
    </source>
</evidence>
<feature type="transmembrane region" description="Helical" evidence="1">
    <location>
        <begin position="45"/>
        <end position="68"/>
    </location>
</feature>
<keyword evidence="1" id="KW-0812">Transmembrane</keyword>
<keyword evidence="1" id="KW-1133">Transmembrane helix</keyword>
<sequence>MGHTDFFVMTFFVALDFLWENGYYENFGISWRLGDIRGRIIEGRLTDFATLFAGVYLINIYLIVGWLMNDHCNWIYVELLLVFVEFRGGIIRRNNEELISLGENVNEYLVQLDLSVR</sequence>
<proteinExistence type="predicted"/>
<gene>
    <name evidence="2" type="primary">At4g04760</name>
    <name evidence="2" type="ORF">g.74081</name>
</gene>
<dbReference type="EMBL" id="GBYB01000364">
    <property type="protein sequence ID" value="JAG70131.1"/>
    <property type="molecule type" value="Transcribed_RNA"/>
</dbReference>
<dbReference type="AlphaFoldDB" id="A0A0C9QAW3"/>
<keyword evidence="1" id="KW-0472">Membrane</keyword>
<evidence type="ECO:0000313" key="2">
    <source>
        <dbReference type="EMBL" id="JAG70131.1"/>
    </source>
</evidence>
<accession>A0A0C9QAW3</accession>
<name>A0A0C9QAW3_9HYME</name>
<organism evidence="2">
    <name type="scientific">Fopius arisanus</name>
    <dbReference type="NCBI Taxonomy" id="64838"/>
    <lineage>
        <taxon>Eukaryota</taxon>
        <taxon>Metazoa</taxon>
        <taxon>Ecdysozoa</taxon>
        <taxon>Arthropoda</taxon>
        <taxon>Hexapoda</taxon>
        <taxon>Insecta</taxon>
        <taxon>Pterygota</taxon>
        <taxon>Neoptera</taxon>
        <taxon>Endopterygota</taxon>
        <taxon>Hymenoptera</taxon>
        <taxon>Apocrita</taxon>
        <taxon>Ichneumonoidea</taxon>
        <taxon>Braconidae</taxon>
        <taxon>Opiinae</taxon>
        <taxon>Fopius</taxon>
    </lineage>
</organism>
<reference evidence="2" key="1">
    <citation type="submission" date="2015-01" db="EMBL/GenBank/DDBJ databases">
        <title>Transcriptome Assembly of Fopius arisanus.</title>
        <authorList>
            <person name="Geib S."/>
        </authorList>
    </citation>
    <scope>NUCLEOTIDE SEQUENCE</scope>
</reference>